<dbReference type="AlphaFoldDB" id="A0A939J5G6"/>
<feature type="transmembrane region" description="Helical" evidence="1">
    <location>
        <begin position="12"/>
        <end position="34"/>
    </location>
</feature>
<dbReference type="InterPro" id="IPR008407">
    <property type="entry name" value="Brnchd-chn_aa_trnsp_AzlD"/>
</dbReference>
<gene>
    <name evidence="2" type="ORF">J0X15_11270</name>
</gene>
<protein>
    <submittedName>
        <fullName evidence="2">AzlD domain-containing protein</fullName>
    </submittedName>
</protein>
<accession>A0A939J5G6</accession>
<comment type="caution">
    <text evidence="2">The sequence shown here is derived from an EMBL/GenBank/DDBJ whole genome shotgun (WGS) entry which is preliminary data.</text>
</comment>
<keyword evidence="1" id="KW-0812">Transmembrane</keyword>
<proteinExistence type="predicted"/>
<dbReference type="Pfam" id="PF05437">
    <property type="entry name" value="AzlD"/>
    <property type="match status" value="1"/>
</dbReference>
<keyword evidence="1" id="KW-0472">Membrane</keyword>
<feature type="transmembrane region" description="Helical" evidence="1">
    <location>
        <begin position="70"/>
        <end position="101"/>
    </location>
</feature>
<dbReference type="RefSeq" id="WP_206940698.1">
    <property type="nucleotide sequence ID" value="NZ_JAFLNF010000004.1"/>
</dbReference>
<organism evidence="2 3">
    <name type="scientific">Roseibium limicola</name>
    <dbReference type="NCBI Taxonomy" id="2816037"/>
    <lineage>
        <taxon>Bacteria</taxon>
        <taxon>Pseudomonadati</taxon>
        <taxon>Pseudomonadota</taxon>
        <taxon>Alphaproteobacteria</taxon>
        <taxon>Hyphomicrobiales</taxon>
        <taxon>Stappiaceae</taxon>
        <taxon>Roseibium</taxon>
    </lineage>
</organism>
<reference evidence="2" key="1">
    <citation type="submission" date="2021-03" db="EMBL/GenBank/DDBJ databases">
        <title>Roseibium sp. CAU 1637 isolated from Incheon.</title>
        <authorList>
            <person name="Kim W."/>
        </authorList>
    </citation>
    <scope>NUCLEOTIDE SEQUENCE</scope>
    <source>
        <strain evidence="2">CAU 1637</strain>
    </source>
</reference>
<dbReference type="Proteomes" id="UP000664779">
    <property type="component" value="Unassembled WGS sequence"/>
</dbReference>
<keyword evidence="3" id="KW-1185">Reference proteome</keyword>
<name>A0A939J5G6_9HYPH</name>
<sequence length="106" mass="11320">MTDPYFSADLMFIAAVAMMTGVTYFMRAGGFWLMGRLPLTDRTRRGLEALPGAIIVSTILPIVLKGDLALGLSLVVAVAIMALIRKDFVAVFGGVAAAAIFRHFGI</sequence>
<dbReference type="EMBL" id="JAFLNF010000004">
    <property type="protein sequence ID" value="MBO0345800.1"/>
    <property type="molecule type" value="Genomic_DNA"/>
</dbReference>
<evidence type="ECO:0000256" key="1">
    <source>
        <dbReference type="SAM" id="Phobius"/>
    </source>
</evidence>
<keyword evidence="1" id="KW-1133">Transmembrane helix</keyword>
<evidence type="ECO:0000313" key="3">
    <source>
        <dbReference type="Proteomes" id="UP000664779"/>
    </source>
</evidence>
<evidence type="ECO:0000313" key="2">
    <source>
        <dbReference type="EMBL" id="MBO0345800.1"/>
    </source>
</evidence>